<dbReference type="NCBIfam" id="NF033573">
    <property type="entry name" value="transpos_IS200"/>
    <property type="match status" value="1"/>
</dbReference>
<proteinExistence type="predicted"/>
<dbReference type="GO" id="GO:0004803">
    <property type="term" value="F:transposase activity"/>
    <property type="evidence" value="ECO:0007669"/>
    <property type="project" value="InterPro"/>
</dbReference>
<reference evidence="2" key="1">
    <citation type="submission" date="2021-02" db="EMBL/GenBank/DDBJ databases">
        <title>Fulvivirga sp. S481 isolated from sea water.</title>
        <authorList>
            <person name="Bae S.S."/>
            <person name="Baek K."/>
        </authorList>
    </citation>
    <scope>NUCLEOTIDE SEQUENCE</scope>
    <source>
        <strain evidence="2">S481</strain>
    </source>
</reference>
<dbReference type="InterPro" id="IPR036515">
    <property type="entry name" value="Transposase_17_sf"/>
</dbReference>
<organism evidence="2 3">
    <name type="scientific">Fulvivirga lutea</name>
    <dbReference type="NCBI Taxonomy" id="2810512"/>
    <lineage>
        <taxon>Bacteria</taxon>
        <taxon>Pseudomonadati</taxon>
        <taxon>Bacteroidota</taxon>
        <taxon>Cytophagia</taxon>
        <taxon>Cytophagales</taxon>
        <taxon>Fulvivirgaceae</taxon>
        <taxon>Fulvivirga</taxon>
    </lineage>
</organism>
<dbReference type="PANTHER" id="PTHR33360:SF2">
    <property type="entry name" value="TRANSPOSASE FOR INSERTION SEQUENCE ELEMENT IS200"/>
    <property type="match status" value="1"/>
</dbReference>
<evidence type="ECO:0000313" key="3">
    <source>
        <dbReference type="Proteomes" id="UP000662783"/>
    </source>
</evidence>
<dbReference type="Pfam" id="PF01797">
    <property type="entry name" value="Y1_Tnp"/>
    <property type="match status" value="1"/>
</dbReference>
<accession>A0A974WMZ9</accession>
<name>A0A974WMZ9_9BACT</name>
<dbReference type="Proteomes" id="UP000662783">
    <property type="component" value="Chromosome"/>
</dbReference>
<sequence length="148" mass="17577">MSTYTQILYQIVFSTKGREKSLSKLNREKLFKYISRLLENKKCHLYRINGIKDHIHILTHLHPTVSLSSLVKDIKLASTAFIKEEKLFPNFKGWQEGYGAFTYSIKAKERLINYVMNQEKHHSESSFLEEYKNMLISHEVEFDEKYLL</sequence>
<dbReference type="PANTHER" id="PTHR33360">
    <property type="entry name" value="TRANSPOSASE FOR INSERTION SEQUENCE ELEMENT IS200"/>
    <property type="match status" value="1"/>
</dbReference>
<dbReference type="KEGG" id="fuv:JR347_09360"/>
<gene>
    <name evidence="2" type="primary">tnpA</name>
    <name evidence="2" type="ORF">JR347_09360</name>
</gene>
<dbReference type="GO" id="GO:0003677">
    <property type="term" value="F:DNA binding"/>
    <property type="evidence" value="ECO:0007669"/>
    <property type="project" value="InterPro"/>
</dbReference>
<evidence type="ECO:0000313" key="2">
    <source>
        <dbReference type="EMBL" id="QSE99275.1"/>
    </source>
</evidence>
<keyword evidence="3" id="KW-1185">Reference proteome</keyword>
<dbReference type="GO" id="GO:0006313">
    <property type="term" value="P:DNA transposition"/>
    <property type="evidence" value="ECO:0007669"/>
    <property type="project" value="InterPro"/>
</dbReference>
<dbReference type="SUPFAM" id="SSF143422">
    <property type="entry name" value="Transposase IS200-like"/>
    <property type="match status" value="1"/>
</dbReference>
<evidence type="ECO:0000259" key="1">
    <source>
        <dbReference type="SMART" id="SM01321"/>
    </source>
</evidence>
<dbReference type="SMART" id="SM01321">
    <property type="entry name" value="Y1_Tnp"/>
    <property type="match status" value="1"/>
</dbReference>
<dbReference type="InterPro" id="IPR002686">
    <property type="entry name" value="Transposase_17"/>
</dbReference>
<feature type="domain" description="Transposase IS200-like" evidence="1">
    <location>
        <begin position="4"/>
        <end position="118"/>
    </location>
</feature>
<dbReference type="Gene3D" id="3.30.70.1290">
    <property type="entry name" value="Transposase IS200-like"/>
    <property type="match status" value="1"/>
</dbReference>
<dbReference type="EMBL" id="CP070608">
    <property type="protein sequence ID" value="QSE99275.1"/>
    <property type="molecule type" value="Genomic_DNA"/>
</dbReference>
<protein>
    <submittedName>
        <fullName evidence="2">IS200/IS605 family transposase</fullName>
    </submittedName>
</protein>
<dbReference type="AlphaFoldDB" id="A0A974WMZ9"/>
<dbReference type="RefSeq" id="WP_205723786.1">
    <property type="nucleotide sequence ID" value="NZ_CP070608.1"/>
</dbReference>